<dbReference type="InterPro" id="IPR041685">
    <property type="entry name" value="AAA_GajA/Old/RecF-like"/>
</dbReference>
<dbReference type="AlphaFoldDB" id="A0A951J5U0"/>
<proteinExistence type="predicted"/>
<keyword evidence="3" id="KW-1185">Reference proteome</keyword>
<reference evidence="2 3" key="1">
    <citation type="journal article" date="2020" name="Syst. Appl. Microbiol.">
        <title>Arthrospiribacter ruber gen. nov., sp. nov., a novel bacterium isolated from Arthrospira cultures.</title>
        <authorList>
            <person name="Waleron M."/>
            <person name="Misztak A."/>
            <person name="Waleron M.M."/>
            <person name="Furmaniak M."/>
            <person name="Mrozik A."/>
            <person name="Waleron K."/>
        </authorList>
    </citation>
    <scope>NUCLEOTIDE SEQUENCE [LARGE SCALE GENOMIC DNA]</scope>
    <source>
        <strain evidence="2 3">DPMB0001</strain>
    </source>
</reference>
<dbReference type="GO" id="GO:0005524">
    <property type="term" value="F:ATP binding"/>
    <property type="evidence" value="ECO:0007669"/>
    <property type="project" value="UniProtKB-KW"/>
</dbReference>
<dbReference type="EMBL" id="RPHB01000016">
    <property type="protein sequence ID" value="MBW3470446.1"/>
    <property type="molecule type" value="Genomic_DNA"/>
</dbReference>
<accession>A0A951J5U0</accession>
<protein>
    <submittedName>
        <fullName evidence="2">ATP-binding protein</fullName>
    </submittedName>
</protein>
<name>A0A951J5U0_9BACT</name>
<sequence length="432" mass="49727">MIVNFSIQNFGSIKDKQTLSFEADKSTHLEDAYIVNFGGQRILKLALIYGANASGKTTILKALNFLRDIVLEPERKKTNELDFNPFLFDPKTPKQNSIISIEFFHNDIKYFYEVEFFKKAIVTEELYFHNPNKANVFKRKTNLLNQFTEISFGSKISTDKVFEKTLEANTLWNNTVLGGYLKTNIDLRELQEVIDWFENYLRPLVYTRTELEGFVTSRIESKEISKADVITILKKADFNISDIVIEEKEENIPDGLIEFLKRQVKEHSDKVKELEEKGKVTAVNVEFEHTVNNSKYTLPLEFESQGTRRYYGFAGLLALLIKNSTAFPIDELEASLHPDLYLHFILSFLLNSKNSQIIATTHNREILDNKDIFRNDAIWFTDKQESCSTELYSLTDFDSSVVRNTTNILNAYKSGKLSGTPNLGDTFIDLSL</sequence>
<feature type="domain" description="Endonuclease GajA/Old nuclease/RecF-like AAA" evidence="1">
    <location>
        <begin position="1"/>
        <end position="366"/>
    </location>
</feature>
<gene>
    <name evidence="2" type="ORF">EGN73_21945</name>
</gene>
<dbReference type="PANTHER" id="PTHR40396:SF1">
    <property type="entry name" value="ATPASE AAA-TYPE CORE DOMAIN-CONTAINING PROTEIN"/>
    <property type="match status" value="1"/>
</dbReference>
<dbReference type="PANTHER" id="PTHR40396">
    <property type="entry name" value="ATPASE-LIKE PROTEIN"/>
    <property type="match status" value="1"/>
</dbReference>
<organism evidence="2 3">
    <name type="scientific">Arthrospiribacter ruber</name>
    <dbReference type="NCBI Taxonomy" id="2487934"/>
    <lineage>
        <taxon>Bacteria</taxon>
        <taxon>Pseudomonadati</taxon>
        <taxon>Bacteroidota</taxon>
        <taxon>Cytophagia</taxon>
        <taxon>Cytophagales</taxon>
        <taxon>Cyclobacteriaceae</taxon>
        <taxon>Arthrospiribacter</taxon>
    </lineage>
</organism>
<evidence type="ECO:0000259" key="1">
    <source>
        <dbReference type="Pfam" id="PF13175"/>
    </source>
</evidence>
<dbReference type="GO" id="GO:0016887">
    <property type="term" value="F:ATP hydrolysis activity"/>
    <property type="evidence" value="ECO:0007669"/>
    <property type="project" value="InterPro"/>
</dbReference>
<keyword evidence="2" id="KW-0547">Nucleotide-binding</keyword>
<dbReference type="Pfam" id="PF13175">
    <property type="entry name" value="AAA_15"/>
    <property type="match status" value="1"/>
</dbReference>
<dbReference type="RefSeq" id="WP_219294257.1">
    <property type="nucleotide sequence ID" value="NZ_RPHB01000016.1"/>
</dbReference>
<dbReference type="Proteomes" id="UP000727490">
    <property type="component" value="Unassembled WGS sequence"/>
</dbReference>
<evidence type="ECO:0000313" key="2">
    <source>
        <dbReference type="EMBL" id="MBW3470446.1"/>
    </source>
</evidence>
<keyword evidence="2" id="KW-0067">ATP-binding</keyword>
<evidence type="ECO:0000313" key="3">
    <source>
        <dbReference type="Proteomes" id="UP000727490"/>
    </source>
</evidence>
<comment type="caution">
    <text evidence="2">The sequence shown here is derived from an EMBL/GenBank/DDBJ whole genome shotgun (WGS) entry which is preliminary data.</text>
</comment>